<proteinExistence type="predicted"/>
<organism evidence="2 3">
    <name type="scientific">Haloplanus rubicundus</name>
    <dbReference type="NCBI Taxonomy" id="1547898"/>
    <lineage>
        <taxon>Archaea</taxon>
        <taxon>Methanobacteriati</taxon>
        <taxon>Methanobacteriota</taxon>
        <taxon>Stenosarchaea group</taxon>
        <taxon>Halobacteria</taxon>
        <taxon>Halobacteriales</taxon>
        <taxon>Haloferacaceae</taxon>
        <taxon>Haloplanus</taxon>
    </lineage>
</organism>
<dbReference type="InterPro" id="IPR007564">
    <property type="entry name" value="UPF0212"/>
</dbReference>
<keyword evidence="3" id="KW-1185">Reference proteome</keyword>
<evidence type="ECO:0000313" key="3">
    <source>
        <dbReference type="Proteomes" id="UP000253273"/>
    </source>
</evidence>
<feature type="compositionally biased region" description="Polar residues" evidence="1">
    <location>
        <begin position="1"/>
        <end position="25"/>
    </location>
</feature>
<protein>
    <submittedName>
        <fullName evidence="2">DUF555 domain-containing protein</fullName>
    </submittedName>
</protein>
<name>A0A345E7M4_9EURY</name>
<keyword evidence="2" id="KW-0614">Plasmid</keyword>
<evidence type="ECO:0000256" key="1">
    <source>
        <dbReference type="SAM" id="MobiDB-lite"/>
    </source>
</evidence>
<dbReference type="Proteomes" id="UP000253273">
    <property type="component" value="Plasmid pCBA1113-01"/>
</dbReference>
<dbReference type="PANTHER" id="PTHR42199:SF1">
    <property type="entry name" value="UPF0212 PROTEIN TK1194"/>
    <property type="match status" value="1"/>
</dbReference>
<dbReference type="KEGG" id="haj:DU500_17030"/>
<feature type="compositionally biased region" description="Basic and acidic residues" evidence="1">
    <location>
        <begin position="26"/>
        <end position="40"/>
    </location>
</feature>
<gene>
    <name evidence="2" type="ORF">DU500_17030</name>
</gene>
<dbReference type="EMBL" id="CP031151">
    <property type="protein sequence ID" value="AXG08196.1"/>
    <property type="molecule type" value="Genomic_DNA"/>
</dbReference>
<dbReference type="AlphaFoldDB" id="A0A345E7M4"/>
<geneLocation type="plasmid" evidence="2 3">
    <name>pCBA1113-01</name>
</geneLocation>
<feature type="region of interest" description="Disordered" evidence="1">
    <location>
        <begin position="1"/>
        <end position="41"/>
    </location>
</feature>
<reference evidence="2 3" key="1">
    <citation type="submission" date="2018-07" db="EMBL/GenBank/DDBJ databases">
        <title>Genome sequences of Haloplanus sp. CBA1113.</title>
        <authorList>
            <person name="Kim Y.B."/>
            <person name="Roh S.W."/>
        </authorList>
    </citation>
    <scope>NUCLEOTIDE SEQUENCE [LARGE SCALE GENOMIC DNA]</scope>
    <source>
        <strain evidence="2 3">CBA1113</strain>
        <plasmid evidence="2 3">pCBA1113-01</plasmid>
    </source>
</reference>
<sequence length="154" mass="16167">MAERSTNSTPARNGNSPTQGNSRNSTQDHRSDSSDERGGTDGHIVVFSVGWVVRGAKTGQDAINIAVSEVGKRVGSTGNQVRTVDISVQRIGCNSCGIGSDALLLVSETALVGLFLEIEVDAEDSETAEKIARREVGPHLHNTPLTSVDIAPAD</sequence>
<dbReference type="PANTHER" id="PTHR42199">
    <property type="entry name" value="UPF0212 PROTEIN MJ0068"/>
    <property type="match status" value="1"/>
</dbReference>
<dbReference type="Pfam" id="PF04475">
    <property type="entry name" value="DUF555"/>
    <property type="match status" value="1"/>
</dbReference>
<evidence type="ECO:0000313" key="2">
    <source>
        <dbReference type="EMBL" id="AXG08196.1"/>
    </source>
</evidence>
<accession>A0A345E7M4</accession>